<protein>
    <recommendedName>
        <fullName evidence="2">Enoyl reductase (ER) domain-containing protein</fullName>
    </recommendedName>
</protein>
<dbReference type="InterPro" id="IPR011032">
    <property type="entry name" value="GroES-like_sf"/>
</dbReference>
<name>A0A1E3PYS9_LIPST</name>
<evidence type="ECO:0000256" key="1">
    <source>
        <dbReference type="SAM" id="MobiDB-lite"/>
    </source>
</evidence>
<evidence type="ECO:0000313" key="3">
    <source>
        <dbReference type="EMBL" id="ODQ69947.1"/>
    </source>
</evidence>
<dbReference type="EMBL" id="KV454302">
    <property type="protein sequence ID" value="ODQ69947.1"/>
    <property type="molecule type" value="Genomic_DNA"/>
</dbReference>
<evidence type="ECO:0000259" key="2">
    <source>
        <dbReference type="SMART" id="SM00829"/>
    </source>
</evidence>
<dbReference type="Proteomes" id="UP000094385">
    <property type="component" value="Unassembled WGS sequence"/>
</dbReference>
<dbReference type="InterPro" id="IPR052585">
    <property type="entry name" value="Lipid_raft_assoc_Zn_ADH"/>
</dbReference>
<dbReference type="InterPro" id="IPR036291">
    <property type="entry name" value="NAD(P)-bd_dom_sf"/>
</dbReference>
<feature type="domain" description="Enoyl reductase (ER)" evidence="2">
    <location>
        <begin position="23"/>
        <end position="350"/>
    </location>
</feature>
<dbReference type="PANTHER" id="PTHR43482">
    <property type="entry name" value="PROTEIN AST1-RELATED"/>
    <property type="match status" value="1"/>
</dbReference>
<keyword evidence="4" id="KW-1185">Reference proteome</keyword>
<sequence length="352" mass="38338">MRAVRISQNQTDPTTRFSAENPAPPSALVLDSNIPVPQITHSDELLIRVRASTVTRDELKWPETYLDIAIPGHDFSGTIVAVSPGYDSLDTDGKRGFNPGDEVYGMTLATGKGSTWAEYAVVRSQEVSLKPKRFDWAQSATVPMSALTAWQALFEKAGILPPDFKDKSRNKVSQEGQSKGKILITGASGAIGTFLVQLAALAGLHVVAASTSNERNREFLLSLGASEAFEYGELEGMHGEYDVIIDTVGGTTLERCWSVVKEDGILVGVDTSSYDFVEKHRQQSFATGKDQVKAIFFIVEPSGAQLEQIAEALDLELLKVFVAQTLPMEEASKAYELANERSPRRGKIVLTI</sequence>
<gene>
    <name evidence="3" type="ORF">LIPSTDRAFT_58404</name>
</gene>
<feature type="region of interest" description="Disordered" evidence="1">
    <location>
        <begin position="1"/>
        <end position="24"/>
    </location>
</feature>
<accession>A0A1E3PYS9</accession>
<proteinExistence type="predicted"/>
<organism evidence="3 4">
    <name type="scientific">Lipomyces starkeyi NRRL Y-11557</name>
    <dbReference type="NCBI Taxonomy" id="675824"/>
    <lineage>
        <taxon>Eukaryota</taxon>
        <taxon>Fungi</taxon>
        <taxon>Dikarya</taxon>
        <taxon>Ascomycota</taxon>
        <taxon>Saccharomycotina</taxon>
        <taxon>Lipomycetes</taxon>
        <taxon>Lipomycetales</taxon>
        <taxon>Lipomycetaceae</taxon>
        <taxon>Lipomyces</taxon>
    </lineage>
</organism>
<dbReference type="PANTHER" id="PTHR43482:SF4">
    <property type="entry name" value="ALCOHOL DEHYDROGENASE, PUTATIVE (AFU_ORTHOLOGUE AFUA_7G06260)-RELATED"/>
    <property type="match status" value="1"/>
</dbReference>
<dbReference type="SMART" id="SM00829">
    <property type="entry name" value="PKS_ER"/>
    <property type="match status" value="1"/>
</dbReference>
<dbReference type="SUPFAM" id="SSF51735">
    <property type="entry name" value="NAD(P)-binding Rossmann-fold domains"/>
    <property type="match status" value="1"/>
</dbReference>
<dbReference type="Pfam" id="PF08240">
    <property type="entry name" value="ADH_N"/>
    <property type="match status" value="1"/>
</dbReference>
<evidence type="ECO:0000313" key="4">
    <source>
        <dbReference type="Proteomes" id="UP000094385"/>
    </source>
</evidence>
<dbReference type="OrthoDB" id="3509362at2759"/>
<dbReference type="Gene3D" id="3.90.180.10">
    <property type="entry name" value="Medium-chain alcohol dehydrogenases, catalytic domain"/>
    <property type="match status" value="1"/>
</dbReference>
<dbReference type="STRING" id="675824.A0A1E3PYS9"/>
<dbReference type="SUPFAM" id="SSF50129">
    <property type="entry name" value="GroES-like"/>
    <property type="match status" value="1"/>
</dbReference>
<dbReference type="Gene3D" id="3.40.50.720">
    <property type="entry name" value="NAD(P)-binding Rossmann-like Domain"/>
    <property type="match status" value="1"/>
</dbReference>
<dbReference type="InterPro" id="IPR020843">
    <property type="entry name" value="ER"/>
</dbReference>
<dbReference type="AlphaFoldDB" id="A0A1E3PYS9"/>
<dbReference type="CDD" id="cd05289">
    <property type="entry name" value="MDR_like_2"/>
    <property type="match status" value="1"/>
</dbReference>
<dbReference type="GO" id="GO:0016491">
    <property type="term" value="F:oxidoreductase activity"/>
    <property type="evidence" value="ECO:0007669"/>
    <property type="project" value="InterPro"/>
</dbReference>
<dbReference type="Pfam" id="PF13602">
    <property type="entry name" value="ADH_zinc_N_2"/>
    <property type="match status" value="1"/>
</dbReference>
<dbReference type="InterPro" id="IPR013154">
    <property type="entry name" value="ADH-like_N"/>
</dbReference>
<reference evidence="3 4" key="1">
    <citation type="journal article" date="2016" name="Proc. Natl. Acad. Sci. U.S.A.">
        <title>Comparative genomics of biotechnologically important yeasts.</title>
        <authorList>
            <person name="Riley R."/>
            <person name="Haridas S."/>
            <person name="Wolfe K.H."/>
            <person name="Lopes M.R."/>
            <person name="Hittinger C.T."/>
            <person name="Goeker M."/>
            <person name="Salamov A.A."/>
            <person name="Wisecaver J.H."/>
            <person name="Long T.M."/>
            <person name="Calvey C.H."/>
            <person name="Aerts A.L."/>
            <person name="Barry K.W."/>
            <person name="Choi C."/>
            <person name="Clum A."/>
            <person name="Coughlan A.Y."/>
            <person name="Deshpande S."/>
            <person name="Douglass A.P."/>
            <person name="Hanson S.J."/>
            <person name="Klenk H.-P."/>
            <person name="LaButti K.M."/>
            <person name="Lapidus A."/>
            <person name="Lindquist E.A."/>
            <person name="Lipzen A.M."/>
            <person name="Meier-Kolthoff J.P."/>
            <person name="Ohm R.A."/>
            <person name="Otillar R.P."/>
            <person name="Pangilinan J.L."/>
            <person name="Peng Y."/>
            <person name="Rokas A."/>
            <person name="Rosa C.A."/>
            <person name="Scheuner C."/>
            <person name="Sibirny A.A."/>
            <person name="Slot J.C."/>
            <person name="Stielow J.B."/>
            <person name="Sun H."/>
            <person name="Kurtzman C.P."/>
            <person name="Blackwell M."/>
            <person name="Grigoriev I.V."/>
            <person name="Jeffries T.W."/>
        </authorList>
    </citation>
    <scope>NUCLEOTIDE SEQUENCE [LARGE SCALE GENOMIC DNA]</scope>
    <source>
        <strain evidence="3 4">NRRL Y-11557</strain>
    </source>
</reference>
<feature type="compositionally biased region" description="Polar residues" evidence="1">
    <location>
        <begin position="1"/>
        <end position="18"/>
    </location>
</feature>